<dbReference type="RefSeq" id="WP_128915207.1">
    <property type="nucleotide sequence ID" value="NZ_RDSM01000004.1"/>
</dbReference>
<evidence type="ECO:0000259" key="2">
    <source>
        <dbReference type="Pfam" id="PF10615"/>
    </source>
</evidence>
<dbReference type="PANTHER" id="PTHR13343">
    <property type="entry name" value="CREG1 PROTEIN"/>
    <property type="match status" value="1"/>
</dbReference>
<dbReference type="InterPro" id="IPR055343">
    <property type="entry name" value="CREG_beta-barrel"/>
</dbReference>
<keyword evidence="5" id="KW-1185">Reference proteome</keyword>
<evidence type="ECO:0000256" key="1">
    <source>
        <dbReference type="SAM" id="MobiDB-lite"/>
    </source>
</evidence>
<dbReference type="AlphaFoldDB" id="A0A4Q0SVB3"/>
<gene>
    <name evidence="4" type="ORF">GRAN_4598</name>
</gene>
<dbReference type="Gene3D" id="3.20.180.10">
    <property type="entry name" value="PNP-oxidase-like"/>
    <property type="match status" value="1"/>
</dbReference>
<comment type="caution">
    <text evidence="4">The sequence shown here is derived from an EMBL/GenBank/DDBJ whole genome shotgun (WGS) entry which is preliminary data.</text>
</comment>
<feature type="domain" description="CREG-like beta-barrel" evidence="3">
    <location>
        <begin position="26"/>
        <end position="173"/>
    </location>
</feature>
<feature type="domain" description="DUF2470" evidence="2">
    <location>
        <begin position="186"/>
        <end position="258"/>
    </location>
</feature>
<dbReference type="Proteomes" id="UP000289437">
    <property type="component" value="Unassembled WGS sequence"/>
</dbReference>
<dbReference type="Pfam" id="PF13883">
    <property type="entry name" value="CREG_beta-barrel"/>
    <property type="match status" value="1"/>
</dbReference>
<protein>
    <submittedName>
        <fullName evidence="4">Putative heme iron utilization protein</fullName>
    </submittedName>
</protein>
<evidence type="ECO:0000313" key="4">
    <source>
        <dbReference type="EMBL" id="RXH54302.1"/>
    </source>
</evidence>
<dbReference type="Gene3D" id="2.30.110.10">
    <property type="entry name" value="Electron Transport, Fmn-binding Protein, Chain A"/>
    <property type="match status" value="1"/>
</dbReference>
<organism evidence="4 5">
    <name type="scientific">Granulicella sibirica</name>
    <dbReference type="NCBI Taxonomy" id="2479048"/>
    <lineage>
        <taxon>Bacteria</taxon>
        <taxon>Pseudomonadati</taxon>
        <taxon>Acidobacteriota</taxon>
        <taxon>Terriglobia</taxon>
        <taxon>Terriglobales</taxon>
        <taxon>Acidobacteriaceae</taxon>
        <taxon>Granulicella</taxon>
    </lineage>
</organism>
<sequence length="267" mass="29044">MSSTDTAAPRQHAYTGPALPQTPEPSHAERVRTLFSITSVATLSTVSRKHPGFPFGSLMPFGLDAAGRPTFLISNMAMHTQNLKADPRCSLFVEQKAEDGDVLGAARATLIGQAEPVPSGDLAEVRESYLARHEKSRYWVDFADFSFFRLEPLDLYYVGGFGVMGWVGAQDYVDAAPDPLAQAAPGILSHMNADHVDAMIKLAQAHAQIEATEAAMTAVDRLGFNLRLKTADGMKGARINFLREVANAQETRKVLVEMIRLIEGGKE</sequence>
<dbReference type="PANTHER" id="PTHR13343:SF24">
    <property type="entry name" value="OS07G0573800 PROTEIN"/>
    <property type="match status" value="1"/>
</dbReference>
<evidence type="ECO:0000259" key="3">
    <source>
        <dbReference type="Pfam" id="PF13883"/>
    </source>
</evidence>
<proteinExistence type="predicted"/>
<dbReference type="GO" id="GO:0005737">
    <property type="term" value="C:cytoplasm"/>
    <property type="evidence" value="ECO:0007669"/>
    <property type="project" value="UniProtKB-ARBA"/>
</dbReference>
<dbReference type="Pfam" id="PF10615">
    <property type="entry name" value="DUF2470"/>
    <property type="match status" value="1"/>
</dbReference>
<evidence type="ECO:0000313" key="5">
    <source>
        <dbReference type="Proteomes" id="UP000289437"/>
    </source>
</evidence>
<reference evidence="4 5" key="1">
    <citation type="submission" date="2018-11" db="EMBL/GenBank/DDBJ databases">
        <authorList>
            <person name="Mardanov A.V."/>
            <person name="Ravin N.V."/>
            <person name="Dedysh S.N."/>
        </authorList>
    </citation>
    <scope>NUCLEOTIDE SEQUENCE [LARGE SCALE GENOMIC DNA]</scope>
    <source>
        <strain evidence="4 5">AF10</strain>
    </source>
</reference>
<reference evidence="5" key="2">
    <citation type="submission" date="2019-02" db="EMBL/GenBank/DDBJ databases">
        <title>Granulicella sibirica sp. nov., a psychrotolerant acidobacterium isolated from an organic soil layer in forested tundra, West Siberia.</title>
        <authorList>
            <person name="Oshkin I.Y."/>
            <person name="Kulichevskaya I.S."/>
            <person name="Rijpstra W.I.C."/>
            <person name="Sinninghe Damste J.S."/>
            <person name="Rakitin A.L."/>
            <person name="Ravin N.V."/>
            <person name="Dedysh S.N."/>
        </authorList>
    </citation>
    <scope>NUCLEOTIDE SEQUENCE [LARGE SCALE GENOMIC DNA]</scope>
    <source>
        <strain evidence="5">AF10</strain>
    </source>
</reference>
<accession>A0A4Q0SVB3</accession>
<dbReference type="OrthoDB" id="9776211at2"/>
<dbReference type="InterPro" id="IPR012349">
    <property type="entry name" value="Split_barrel_FMN-bd"/>
</dbReference>
<dbReference type="InterPro" id="IPR019595">
    <property type="entry name" value="DUF2470"/>
</dbReference>
<name>A0A4Q0SVB3_9BACT</name>
<feature type="region of interest" description="Disordered" evidence="1">
    <location>
        <begin position="1"/>
        <end position="26"/>
    </location>
</feature>
<dbReference type="InterPro" id="IPR037119">
    <property type="entry name" value="Haem_oxidase_HugZ-like_sf"/>
</dbReference>
<dbReference type="SUPFAM" id="SSF50475">
    <property type="entry name" value="FMN-binding split barrel"/>
    <property type="match status" value="1"/>
</dbReference>
<dbReference type="EMBL" id="RDSM01000004">
    <property type="protein sequence ID" value="RXH54302.1"/>
    <property type="molecule type" value="Genomic_DNA"/>
</dbReference>